<feature type="transmembrane region" description="Helical" evidence="1">
    <location>
        <begin position="156"/>
        <end position="175"/>
    </location>
</feature>
<proteinExistence type="predicted"/>
<feature type="transmembrane region" description="Helical" evidence="1">
    <location>
        <begin position="17"/>
        <end position="36"/>
    </location>
</feature>
<organism evidence="2 3">
    <name type="scientific">Candidatus Clostridium radicumherbarum</name>
    <dbReference type="NCBI Taxonomy" id="3381662"/>
    <lineage>
        <taxon>Bacteria</taxon>
        <taxon>Bacillati</taxon>
        <taxon>Bacillota</taxon>
        <taxon>Clostridia</taxon>
        <taxon>Eubacteriales</taxon>
        <taxon>Clostridiaceae</taxon>
        <taxon>Clostridium</taxon>
    </lineage>
</organism>
<keyword evidence="1" id="KW-0812">Transmembrane</keyword>
<comment type="caution">
    <text evidence="2">The sequence shown here is derived from an EMBL/GenBank/DDBJ whole genome shotgun (WGS) entry which is preliminary data.</text>
</comment>
<protein>
    <submittedName>
        <fullName evidence="2">Uncharacterized protein</fullName>
    </submittedName>
</protein>
<evidence type="ECO:0000256" key="1">
    <source>
        <dbReference type="SAM" id="Phobius"/>
    </source>
</evidence>
<accession>A0ABW8TM09</accession>
<reference evidence="2 3" key="1">
    <citation type="submission" date="2024-11" db="EMBL/GenBank/DDBJ databases">
        <authorList>
            <person name="Heng Y.C."/>
            <person name="Lim A.C.H."/>
            <person name="Lee J.K.Y."/>
            <person name="Kittelmann S."/>
        </authorList>
    </citation>
    <scope>NUCLEOTIDE SEQUENCE [LARGE SCALE GENOMIC DNA]</scope>
    <source>
        <strain evidence="2 3">WILCCON 0202</strain>
    </source>
</reference>
<name>A0ABW8TM09_9CLOT</name>
<gene>
    <name evidence="2" type="ORF">ACJDUH_01310</name>
</gene>
<feature type="transmembrane region" description="Helical" evidence="1">
    <location>
        <begin position="56"/>
        <end position="78"/>
    </location>
</feature>
<dbReference type="RefSeq" id="WP_406763347.1">
    <property type="nucleotide sequence ID" value="NZ_JBJHZY010000001.1"/>
</dbReference>
<sequence length="176" mass="20145">MNNNKHLIANKIERKRVIYTLILLIIVIAALLFMIFSNIDIVTAINYRKLRSFRGLTGQIAAWGFGFSISMLVIRRIAKRINSKDIKMKLLSLARFTREWHVPISIIAFSVILLHAYIILSNGFILELRYISGLAALIVLGAQIISGIFRYKRKGIKFHMIMGISFIVLMVIHLMS</sequence>
<dbReference type="Proteomes" id="UP001623661">
    <property type="component" value="Unassembled WGS sequence"/>
</dbReference>
<keyword evidence="1" id="KW-1133">Transmembrane helix</keyword>
<dbReference type="EMBL" id="JBJHZY010000001">
    <property type="protein sequence ID" value="MFL0266721.1"/>
    <property type="molecule type" value="Genomic_DNA"/>
</dbReference>
<feature type="transmembrane region" description="Helical" evidence="1">
    <location>
        <begin position="130"/>
        <end position="149"/>
    </location>
</feature>
<keyword evidence="1" id="KW-0472">Membrane</keyword>
<evidence type="ECO:0000313" key="3">
    <source>
        <dbReference type="Proteomes" id="UP001623661"/>
    </source>
</evidence>
<feature type="transmembrane region" description="Helical" evidence="1">
    <location>
        <begin position="99"/>
        <end position="118"/>
    </location>
</feature>
<evidence type="ECO:0000313" key="2">
    <source>
        <dbReference type="EMBL" id="MFL0266721.1"/>
    </source>
</evidence>
<keyword evidence="3" id="KW-1185">Reference proteome</keyword>